<proteinExistence type="predicted"/>
<dbReference type="EMBL" id="UYRR01031072">
    <property type="protein sequence ID" value="VDK45142.1"/>
    <property type="molecule type" value="Genomic_DNA"/>
</dbReference>
<dbReference type="AlphaFoldDB" id="A0A0M3JUX8"/>
<dbReference type="Proteomes" id="UP000267096">
    <property type="component" value="Unassembled WGS sequence"/>
</dbReference>
<gene>
    <name evidence="1" type="ORF">ASIM_LOCUS11474</name>
</gene>
<sequence length="108" mass="11737">MNMTDVAQQSEASAFSAWQHGGINSESNAVTPHMNNNGNSNMITTAAAGEPCSFVDLQIVVFAYLLIALHIRLTMSNILALSNLSVTPPSRNFLSIFSYFSDIELEIL</sequence>
<dbReference type="WBParaSite" id="ASIM_0001200801-mRNA-1">
    <property type="protein sequence ID" value="ASIM_0001200801-mRNA-1"/>
    <property type="gene ID" value="ASIM_0001200801"/>
</dbReference>
<evidence type="ECO:0000313" key="1">
    <source>
        <dbReference type="EMBL" id="VDK45142.1"/>
    </source>
</evidence>
<reference evidence="1 2" key="2">
    <citation type="submission" date="2018-11" db="EMBL/GenBank/DDBJ databases">
        <authorList>
            <consortium name="Pathogen Informatics"/>
        </authorList>
    </citation>
    <scope>NUCLEOTIDE SEQUENCE [LARGE SCALE GENOMIC DNA]</scope>
</reference>
<evidence type="ECO:0000313" key="3">
    <source>
        <dbReference type="WBParaSite" id="ASIM_0001200801-mRNA-1"/>
    </source>
</evidence>
<name>A0A0M3JUX8_ANISI</name>
<keyword evidence="2" id="KW-1185">Reference proteome</keyword>
<protein>
    <submittedName>
        <fullName evidence="1 3">Uncharacterized protein</fullName>
    </submittedName>
</protein>
<evidence type="ECO:0000313" key="2">
    <source>
        <dbReference type="Proteomes" id="UP000267096"/>
    </source>
</evidence>
<accession>A0A0M3JUX8</accession>
<reference evidence="3" key="1">
    <citation type="submission" date="2017-02" db="UniProtKB">
        <authorList>
            <consortium name="WormBaseParasite"/>
        </authorList>
    </citation>
    <scope>IDENTIFICATION</scope>
</reference>
<organism evidence="3">
    <name type="scientific">Anisakis simplex</name>
    <name type="common">Herring worm</name>
    <dbReference type="NCBI Taxonomy" id="6269"/>
    <lineage>
        <taxon>Eukaryota</taxon>
        <taxon>Metazoa</taxon>
        <taxon>Ecdysozoa</taxon>
        <taxon>Nematoda</taxon>
        <taxon>Chromadorea</taxon>
        <taxon>Rhabditida</taxon>
        <taxon>Spirurina</taxon>
        <taxon>Ascaridomorpha</taxon>
        <taxon>Ascaridoidea</taxon>
        <taxon>Anisakidae</taxon>
        <taxon>Anisakis</taxon>
        <taxon>Anisakis simplex complex</taxon>
    </lineage>
</organism>